<dbReference type="InterPro" id="IPR029068">
    <property type="entry name" value="Glyas_Bleomycin-R_OHBP_Dase"/>
</dbReference>
<feature type="domain" description="PhnB-like" evidence="1">
    <location>
        <begin position="4"/>
        <end position="129"/>
    </location>
</feature>
<dbReference type="CDD" id="cd06588">
    <property type="entry name" value="PhnB_like"/>
    <property type="match status" value="1"/>
</dbReference>
<accession>A0A521E5V3</accession>
<dbReference type="PANTHER" id="PTHR33990">
    <property type="entry name" value="PROTEIN YJDN-RELATED"/>
    <property type="match status" value="1"/>
</dbReference>
<dbReference type="InterPro" id="IPR028973">
    <property type="entry name" value="PhnB-like"/>
</dbReference>
<organism evidence="2 3">
    <name type="scientific">Pedobacter westerhofensis</name>
    <dbReference type="NCBI Taxonomy" id="425512"/>
    <lineage>
        <taxon>Bacteria</taxon>
        <taxon>Pseudomonadati</taxon>
        <taxon>Bacteroidota</taxon>
        <taxon>Sphingobacteriia</taxon>
        <taxon>Sphingobacteriales</taxon>
        <taxon>Sphingobacteriaceae</taxon>
        <taxon>Pedobacter</taxon>
    </lineage>
</organism>
<dbReference type="PANTHER" id="PTHR33990:SF1">
    <property type="entry name" value="PROTEIN YJDN"/>
    <property type="match status" value="1"/>
</dbReference>
<dbReference type="Pfam" id="PF06983">
    <property type="entry name" value="3-dmu-9_3-mt"/>
    <property type="match status" value="1"/>
</dbReference>
<protein>
    <submittedName>
        <fullName evidence="2">PhnB protein</fullName>
    </submittedName>
</protein>
<name>A0A521E5V3_9SPHI</name>
<proteinExistence type="predicted"/>
<keyword evidence="3" id="KW-1185">Reference proteome</keyword>
<dbReference type="OrthoDB" id="9795306at2"/>
<evidence type="ECO:0000313" key="3">
    <source>
        <dbReference type="Proteomes" id="UP000320300"/>
    </source>
</evidence>
<dbReference type="SUPFAM" id="SSF54593">
    <property type="entry name" value="Glyoxalase/Bleomycin resistance protein/Dihydroxybiphenyl dioxygenase"/>
    <property type="match status" value="1"/>
</dbReference>
<reference evidence="2 3" key="1">
    <citation type="submission" date="2017-05" db="EMBL/GenBank/DDBJ databases">
        <authorList>
            <person name="Varghese N."/>
            <person name="Submissions S."/>
        </authorList>
    </citation>
    <scope>NUCLEOTIDE SEQUENCE [LARGE SCALE GENOMIC DNA]</scope>
    <source>
        <strain evidence="2 3">DSM 19036</strain>
    </source>
</reference>
<gene>
    <name evidence="2" type="ORF">SAMN06265348_10758</name>
</gene>
<sequence>MTQINVYLTFDGNCAEAMNFYKECLGGELMLNKVEGSPAEGECAEAKPGAIMHAELKKDNLLLMASDMLMQTELLRGNATALSLNCSSETEIRGYFDKLSAGASDIHPLKVEFWGALFGMFTDKFGVRWLLNFDQNTEH</sequence>
<evidence type="ECO:0000313" key="2">
    <source>
        <dbReference type="EMBL" id="SMO79324.1"/>
    </source>
</evidence>
<dbReference type="Proteomes" id="UP000320300">
    <property type="component" value="Unassembled WGS sequence"/>
</dbReference>
<dbReference type="Gene3D" id="3.10.180.10">
    <property type="entry name" value="2,3-Dihydroxybiphenyl 1,2-Dioxygenase, domain 1"/>
    <property type="match status" value="1"/>
</dbReference>
<dbReference type="RefSeq" id="WP_142528900.1">
    <property type="nucleotide sequence ID" value="NZ_CBCSJO010000007.1"/>
</dbReference>
<evidence type="ECO:0000259" key="1">
    <source>
        <dbReference type="Pfam" id="PF06983"/>
    </source>
</evidence>
<dbReference type="EMBL" id="FXTN01000007">
    <property type="protein sequence ID" value="SMO79324.1"/>
    <property type="molecule type" value="Genomic_DNA"/>
</dbReference>
<dbReference type="AlphaFoldDB" id="A0A521E5V3"/>